<accession>A0A182JB59</accession>
<reference evidence="4" key="1">
    <citation type="submission" date="2022-08" db="UniProtKB">
        <authorList>
            <consortium name="EnsemblMetazoa"/>
        </authorList>
    </citation>
    <scope>IDENTIFICATION</scope>
    <source>
        <strain evidence="4">EBRO</strain>
    </source>
</reference>
<name>A0A182JB59_ANOAO</name>
<protein>
    <recommendedName>
        <fullName evidence="5">ZP domain-containing protein</fullName>
    </recommendedName>
</protein>
<sequence length="619" mass="65683">MRVGTTALCVIAIGVWRDALAEPAIGGGSVFAATITRALVPPRRDGTVGGRYGVGGAGVQPEIIEVNRTPQRDPGAGPGGYSYDAPAGSYLPPESDPFADEPPAPPPGNYLPPASTEDFPAADEPAFGPDLTGEYLPPEEAPQRAPPQRDEGAFVVQTQAPAGYSYNRPTTTPTTTTTFAPLGDEGFEGPNDSSEGYRYDPPTNIYLPPSGVGRSLRDDPDGTRTPIRLQLNELACLRNSGGYFRAALAIQSALESVPLVDVENDGGDLSGCEVRLDQASLLVDIAWSDFARCGVVPCAQVGVQANGNARELCLRIRFPAIAGMRTAVDPVLTLQCRIQQRIVARTHSVRLGVANDGAQARSGSGGAFAVGGSQRPFRSQLGIFRRANGAAGGFSRALQPGGAVMLGEELMLRTQVSAGDGWNFTRLSEVVMQRLSPTGTVLNSASLVTTNGCLNPLMRAISPVAPVFEAPLGYRLGFRAAMFQGMRSGDEMIMRVRIVGCVDRRECLVENCATTVRSKRDTETSTPAEEGGHVAANETVPLLTETASIAFRIMLPSNASLLADRAEDHTSEDFWTSPSVLWITLATTGTIVAVIGVLALVLVALRHQRRPSYDEYRSD</sequence>
<feature type="compositionally biased region" description="Pro residues" evidence="1">
    <location>
        <begin position="100"/>
        <end position="110"/>
    </location>
</feature>
<evidence type="ECO:0000313" key="4">
    <source>
        <dbReference type="EnsemblMetazoa" id="AATE014792-PA.1"/>
    </source>
</evidence>
<dbReference type="EnsemblMetazoa" id="AATE014792-RA">
    <property type="protein sequence ID" value="AATE014792-PA.1"/>
    <property type="gene ID" value="AATE014792"/>
</dbReference>
<evidence type="ECO:0000256" key="3">
    <source>
        <dbReference type="SAM" id="SignalP"/>
    </source>
</evidence>
<dbReference type="VEuPathDB" id="VectorBase:AATE014792"/>
<feature type="chain" id="PRO_5043792030" description="ZP domain-containing protein" evidence="3">
    <location>
        <begin position="22"/>
        <end position="619"/>
    </location>
</feature>
<organism evidence="4">
    <name type="scientific">Anopheles atroparvus</name>
    <name type="common">European mosquito</name>
    <dbReference type="NCBI Taxonomy" id="41427"/>
    <lineage>
        <taxon>Eukaryota</taxon>
        <taxon>Metazoa</taxon>
        <taxon>Ecdysozoa</taxon>
        <taxon>Arthropoda</taxon>
        <taxon>Hexapoda</taxon>
        <taxon>Insecta</taxon>
        <taxon>Pterygota</taxon>
        <taxon>Neoptera</taxon>
        <taxon>Endopterygota</taxon>
        <taxon>Diptera</taxon>
        <taxon>Nematocera</taxon>
        <taxon>Culicoidea</taxon>
        <taxon>Culicidae</taxon>
        <taxon>Anophelinae</taxon>
        <taxon>Anopheles</taxon>
    </lineage>
</organism>
<dbReference type="AlphaFoldDB" id="A0A182JB59"/>
<dbReference type="PANTHER" id="PTHR39959">
    <property type="entry name" value="RE44287P-RELATED"/>
    <property type="match status" value="1"/>
</dbReference>
<keyword evidence="2" id="KW-1133">Transmembrane helix</keyword>
<feature type="region of interest" description="Disordered" evidence="1">
    <location>
        <begin position="65"/>
        <end position="214"/>
    </location>
</feature>
<dbReference type="PANTHER" id="PTHR39959:SF2">
    <property type="entry name" value="RE44287P"/>
    <property type="match status" value="1"/>
</dbReference>
<keyword evidence="3" id="KW-0732">Signal</keyword>
<keyword evidence="2" id="KW-0472">Membrane</keyword>
<evidence type="ECO:0000256" key="1">
    <source>
        <dbReference type="SAM" id="MobiDB-lite"/>
    </source>
</evidence>
<feature type="signal peptide" evidence="3">
    <location>
        <begin position="1"/>
        <end position="21"/>
    </location>
</feature>
<feature type="compositionally biased region" description="Low complexity" evidence="1">
    <location>
        <begin position="169"/>
        <end position="178"/>
    </location>
</feature>
<proteinExistence type="predicted"/>
<keyword evidence="2" id="KW-0812">Transmembrane</keyword>
<evidence type="ECO:0008006" key="5">
    <source>
        <dbReference type="Google" id="ProtNLM"/>
    </source>
</evidence>
<feature type="transmembrane region" description="Helical" evidence="2">
    <location>
        <begin position="580"/>
        <end position="605"/>
    </location>
</feature>
<evidence type="ECO:0000256" key="2">
    <source>
        <dbReference type="SAM" id="Phobius"/>
    </source>
</evidence>